<reference evidence="2 3" key="1">
    <citation type="journal article" date="2012" name="ISME J.">
        <title>Nitrification expanded: discovery, physiology and genomics of a nitrite-oxidizing bacterium from the phylum Chloroflexi.</title>
        <authorList>
            <person name="Sorokin D.Y."/>
            <person name="Lucker S."/>
            <person name="Vejmelkova D."/>
            <person name="Kostrikina N.A."/>
            <person name="Kleerebezem R."/>
            <person name="Rijpstra W.I."/>
            <person name="Damste J.S."/>
            <person name="Le Paslier D."/>
            <person name="Muyzer G."/>
            <person name="Wagner M."/>
            <person name="van Loosdrecht M.C."/>
            <person name="Daims H."/>
        </authorList>
    </citation>
    <scope>NUCLEOTIDE SEQUENCE [LARGE SCALE GENOMIC DNA]</scope>
    <source>
        <strain evidence="3">none</strain>
    </source>
</reference>
<gene>
    <name evidence="2" type="ORF">NITHO_5130007</name>
</gene>
<feature type="transmembrane region" description="Helical" evidence="1">
    <location>
        <begin position="64"/>
        <end position="86"/>
    </location>
</feature>
<keyword evidence="3" id="KW-1185">Reference proteome</keyword>
<keyword evidence="1" id="KW-1133">Transmembrane helix</keyword>
<dbReference type="AlphaFoldDB" id="I4ELI4"/>
<feature type="transmembrane region" description="Helical" evidence="1">
    <location>
        <begin position="6"/>
        <end position="24"/>
    </location>
</feature>
<proteinExistence type="predicted"/>
<evidence type="ECO:0000256" key="1">
    <source>
        <dbReference type="SAM" id="Phobius"/>
    </source>
</evidence>
<feature type="transmembrane region" description="Helical" evidence="1">
    <location>
        <begin position="36"/>
        <end position="58"/>
    </location>
</feature>
<name>I4ELI4_9BACT</name>
<protein>
    <submittedName>
        <fullName evidence="2">Uncharacterized protein</fullName>
    </submittedName>
</protein>
<evidence type="ECO:0000313" key="3">
    <source>
        <dbReference type="Proteomes" id="UP000004221"/>
    </source>
</evidence>
<dbReference type="RefSeq" id="WP_008480530.1">
    <property type="nucleotide sequence ID" value="NZ_CAGS01000461.1"/>
</dbReference>
<dbReference type="EMBL" id="CAGS01000461">
    <property type="protein sequence ID" value="CCF85546.1"/>
    <property type="molecule type" value="Genomic_DNA"/>
</dbReference>
<dbReference type="Proteomes" id="UP000004221">
    <property type="component" value="Unassembled WGS sequence"/>
</dbReference>
<sequence length="131" mass="15012">MAVVIAIAIPLVIFGILVLVFYQINKRTRIFQNPRWLPWLYVVFVVFYTAVAWLNFAVHSSWRAVLIYAAVSATFAGILLLSVTNSRRWGQRMWKWSSRSVPRDPRLRAIALIIAPFALLSDVVLLILLLT</sequence>
<feature type="transmembrane region" description="Helical" evidence="1">
    <location>
        <begin position="107"/>
        <end position="130"/>
    </location>
</feature>
<organism evidence="2 3">
    <name type="scientific">Nitrolancea hollandica Lb</name>
    <dbReference type="NCBI Taxonomy" id="1129897"/>
    <lineage>
        <taxon>Bacteria</taxon>
        <taxon>Pseudomonadati</taxon>
        <taxon>Thermomicrobiota</taxon>
        <taxon>Thermomicrobia</taxon>
        <taxon>Sphaerobacterales</taxon>
        <taxon>Sphaerobacterineae</taxon>
        <taxon>Sphaerobacteraceae</taxon>
        <taxon>Nitrolancea</taxon>
    </lineage>
</organism>
<keyword evidence="1" id="KW-0472">Membrane</keyword>
<evidence type="ECO:0000313" key="2">
    <source>
        <dbReference type="EMBL" id="CCF85546.1"/>
    </source>
</evidence>
<comment type="caution">
    <text evidence="2">The sequence shown here is derived from an EMBL/GenBank/DDBJ whole genome shotgun (WGS) entry which is preliminary data.</text>
</comment>
<keyword evidence="1" id="KW-0812">Transmembrane</keyword>
<accession>I4ELI4</accession>